<gene>
    <name evidence="3" type="ORF">SSLN_LOCUS4801</name>
</gene>
<feature type="region of interest" description="Disordered" evidence="1">
    <location>
        <begin position="41"/>
        <end position="61"/>
    </location>
</feature>
<feature type="chain" id="PRO_5043141200" evidence="2">
    <location>
        <begin position="23"/>
        <end position="624"/>
    </location>
</feature>
<organism evidence="5">
    <name type="scientific">Schistocephalus solidus</name>
    <name type="common">Tapeworm</name>
    <dbReference type="NCBI Taxonomy" id="70667"/>
    <lineage>
        <taxon>Eukaryota</taxon>
        <taxon>Metazoa</taxon>
        <taxon>Spiralia</taxon>
        <taxon>Lophotrochozoa</taxon>
        <taxon>Platyhelminthes</taxon>
        <taxon>Cestoda</taxon>
        <taxon>Eucestoda</taxon>
        <taxon>Diphyllobothriidea</taxon>
        <taxon>Diphyllobothriidae</taxon>
        <taxon>Schistocephalus</taxon>
    </lineage>
</organism>
<dbReference type="WBParaSite" id="SSLN_0000495601-mRNA-1">
    <property type="protein sequence ID" value="SSLN_0000495601-mRNA-1"/>
    <property type="gene ID" value="SSLN_0000495601"/>
</dbReference>
<reference evidence="3 4" key="2">
    <citation type="submission" date="2018-11" db="EMBL/GenBank/DDBJ databases">
        <authorList>
            <consortium name="Pathogen Informatics"/>
        </authorList>
    </citation>
    <scope>NUCLEOTIDE SEQUENCE [LARGE SCALE GENOMIC DNA]</scope>
    <source>
        <strain evidence="3 4">NST_G2</strain>
    </source>
</reference>
<keyword evidence="2" id="KW-0732">Signal</keyword>
<evidence type="ECO:0000313" key="3">
    <source>
        <dbReference type="EMBL" id="VDL91186.1"/>
    </source>
</evidence>
<dbReference type="PANTHER" id="PTHR47027:SF26">
    <property type="entry name" value="REVERSE TRANSCRIPTASE DOMAIN-CONTAINING PROTEIN"/>
    <property type="match status" value="1"/>
</dbReference>
<accession>A0A183SKQ3</accession>
<keyword evidence="4" id="KW-1185">Reference proteome</keyword>
<name>A0A183SKQ3_SCHSO</name>
<evidence type="ECO:0000256" key="1">
    <source>
        <dbReference type="SAM" id="MobiDB-lite"/>
    </source>
</evidence>
<dbReference type="AlphaFoldDB" id="A0A183SKQ3"/>
<evidence type="ECO:0000313" key="4">
    <source>
        <dbReference type="Proteomes" id="UP000275846"/>
    </source>
</evidence>
<sequence>MCSHLWLLEVWFFLAATHRATAKTGRLNQVRVSGVVCASTPGMSDSRSSHHPSLKKSYGGSDSNPVDIAALIETRCSEQGQPDIGECRLNLLLERPAKGRVTRRWRCLCHSERHRGTSALSATGINDRMMSLHLTLRGDPFATIISAYAPPMTSSDTVKDKFYEDLQALLATVPKGSNEALTATPMKVQSNQITKKLEDRHAPDNNVTVETRLCQLRNVIKSTAVEVIGRAHLRHQDRFDENDTDISNLLAEENGLHKAYMDLRTDATKAAFLRCHRIVQQRLREMQDTWMIRKAEEIQGSNGTTLLTEKSQFLKRWTEHFISVLNCSSAISEAAIDWPPQVDTNNDLDLPPSLPETIRAVQKLSSGKELGSDVIPLQVYKHGWTRQMAELTTLFLDKWRQRQIPQDFKNATIVHLYKRKGNRQLWDNHRSISLLNIAEKIFARLIFNCLNVHDLLFADNCLLKTVTEEDIQRSMDLCAAGCADFGSKISTAEKVVMQQPPPRAEINAPRINVNGAQPENMETFAYLGSTLSRNTRINDKVAQRILKASQTFDRLQASMWNHHGIHLNTKRKMYKAVVSYACGPLLGLHIISIVSQIHGISLNSRDFRFTLGIKNRTYKLDLPF</sequence>
<feature type="signal peptide" evidence="2">
    <location>
        <begin position="1"/>
        <end position="22"/>
    </location>
</feature>
<evidence type="ECO:0000256" key="2">
    <source>
        <dbReference type="SAM" id="SignalP"/>
    </source>
</evidence>
<dbReference type="EMBL" id="UYSU01033005">
    <property type="protein sequence ID" value="VDL91186.1"/>
    <property type="molecule type" value="Genomic_DNA"/>
</dbReference>
<reference evidence="5" key="1">
    <citation type="submission" date="2016-06" db="UniProtKB">
        <authorList>
            <consortium name="WormBaseParasite"/>
        </authorList>
    </citation>
    <scope>IDENTIFICATION</scope>
</reference>
<proteinExistence type="predicted"/>
<dbReference type="OrthoDB" id="10070415at2759"/>
<dbReference type="PANTHER" id="PTHR47027">
    <property type="entry name" value="REVERSE TRANSCRIPTASE DOMAIN-CONTAINING PROTEIN"/>
    <property type="match status" value="1"/>
</dbReference>
<protein>
    <submittedName>
        <fullName evidence="5">Reverse transcriptase domain-containing protein</fullName>
    </submittedName>
</protein>
<dbReference type="Proteomes" id="UP000275846">
    <property type="component" value="Unassembled WGS sequence"/>
</dbReference>
<evidence type="ECO:0000313" key="5">
    <source>
        <dbReference type="WBParaSite" id="SSLN_0000495601-mRNA-1"/>
    </source>
</evidence>